<dbReference type="Pfam" id="PF20791">
    <property type="entry name" value="Acyl-ACP_TE_C"/>
    <property type="match status" value="1"/>
</dbReference>
<dbReference type="InterPro" id="IPR029069">
    <property type="entry name" value="HotDog_dom_sf"/>
</dbReference>
<dbReference type="InterPro" id="IPR045023">
    <property type="entry name" value="FATA/B"/>
</dbReference>
<reference evidence="3" key="1">
    <citation type="submission" date="2022-06" db="EMBL/GenBank/DDBJ databases">
        <title>Uncovering the hologenomic basis of an extraordinary plant invasion.</title>
        <authorList>
            <person name="Bieker V.C."/>
            <person name="Martin M.D."/>
            <person name="Gilbert T."/>
            <person name="Hodgins K."/>
            <person name="Battlay P."/>
            <person name="Petersen B."/>
            <person name="Wilson J."/>
        </authorList>
    </citation>
    <scope>NUCLEOTIDE SEQUENCE</scope>
    <source>
        <strain evidence="3">AA19_3_7</strain>
        <tissue evidence="3">Leaf</tissue>
    </source>
</reference>
<dbReference type="PROSITE" id="PS51450">
    <property type="entry name" value="LRR"/>
    <property type="match status" value="1"/>
</dbReference>
<dbReference type="GO" id="GO:0000036">
    <property type="term" value="F:acyl carrier activity"/>
    <property type="evidence" value="ECO:0007669"/>
    <property type="project" value="TreeGrafter"/>
</dbReference>
<dbReference type="Proteomes" id="UP001206925">
    <property type="component" value="Unassembled WGS sequence"/>
</dbReference>
<evidence type="ECO:0000259" key="2">
    <source>
        <dbReference type="Pfam" id="PF20791"/>
    </source>
</evidence>
<sequence>MRYASTQTSALNRTVRWNTIGWHSQARTTIMKIKRLILASTRGDVVQVMMNKVTRRLWKIPDEVRGEIERHFVDAPPVVDEDCRKLPKLEEITADYVRNGLTLRWKDFDVNQHVNNVKHIGWILESAPQVVEKYELASITLKYRRECRKNSMVKSLTSVLGGGGGDDGHNVRITAGALPRGLHIWNLSKNSISTIEGLRELTRLSVLDLSYNRILRIGHGYKISEVEGLHRLLKLNVLDLRFNKLSTKNVGDEQRKKFLLGLLSHLAYCTRHSIKSGAMKDLADRAARLGISAHQIDRGIRSEAKKSTHDRKSQGVISRGLPPSGVKVTGAKQTFAEIVLNLEEALEQSDQAKDPAST</sequence>
<dbReference type="Gene3D" id="3.10.129.10">
    <property type="entry name" value="Hotdog Thioesterase"/>
    <property type="match status" value="1"/>
</dbReference>
<dbReference type="GO" id="GO:0016297">
    <property type="term" value="F:fatty acyl-[ACP] hydrolase activity"/>
    <property type="evidence" value="ECO:0007669"/>
    <property type="project" value="InterPro"/>
</dbReference>
<dbReference type="PANTHER" id="PTHR31727:SF22">
    <property type="entry name" value="ACYL-[ACYL-CARRIER-PROTEIN] HYDROLASE"/>
    <property type="match status" value="1"/>
</dbReference>
<evidence type="ECO:0000256" key="1">
    <source>
        <dbReference type="SAM" id="MobiDB-lite"/>
    </source>
</evidence>
<organism evidence="3 4">
    <name type="scientific">Ambrosia artemisiifolia</name>
    <name type="common">Common ragweed</name>
    <dbReference type="NCBI Taxonomy" id="4212"/>
    <lineage>
        <taxon>Eukaryota</taxon>
        <taxon>Viridiplantae</taxon>
        <taxon>Streptophyta</taxon>
        <taxon>Embryophyta</taxon>
        <taxon>Tracheophyta</taxon>
        <taxon>Spermatophyta</taxon>
        <taxon>Magnoliopsida</taxon>
        <taxon>eudicotyledons</taxon>
        <taxon>Gunneridae</taxon>
        <taxon>Pentapetalae</taxon>
        <taxon>asterids</taxon>
        <taxon>campanulids</taxon>
        <taxon>Asterales</taxon>
        <taxon>Asteraceae</taxon>
        <taxon>Asteroideae</taxon>
        <taxon>Heliantheae alliance</taxon>
        <taxon>Heliantheae</taxon>
        <taxon>Ambrosia</taxon>
    </lineage>
</organism>
<dbReference type="EMBL" id="JAMZMK010012095">
    <property type="protein sequence ID" value="KAI7725022.1"/>
    <property type="molecule type" value="Genomic_DNA"/>
</dbReference>
<dbReference type="AlphaFoldDB" id="A0AAD5G1V6"/>
<dbReference type="InterPro" id="IPR049427">
    <property type="entry name" value="Acyl-ACP_TE_C"/>
</dbReference>
<dbReference type="SUPFAM" id="SSF54637">
    <property type="entry name" value="Thioesterase/thiol ester dehydrase-isomerase"/>
    <property type="match status" value="1"/>
</dbReference>
<protein>
    <recommendedName>
        <fullName evidence="2">Acyl-ACP thioesterase-like C-terminal domain-containing protein</fullName>
    </recommendedName>
</protein>
<proteinExistence type="predicted"/>
<feature type="domain" description="Acyl-ACP thioesterase-like C-terminal" evidence="2">
    <location>
        <begin position="94"/>
        <end position="159"/>
    </location>
</feature>
<feature type="compositionally biased region" description="Basic and acidic residues" evidence="1">
    <location>
        <begin position="300"/>
        <end position="313"/>
    </location>
</feature>
<evidence type="ECO:0000313" key="3">
    <source>
        <dbReference type="EMBL" id="KAI7725022.1"/>
    </source>
</evidence>
<dbReference type="InterPro" id="IPR001611">
    <property type="entry name" value="Leu-rich_rpt"/>
</dbReference>
<evidence type="ECO:0000313" key="4">
    <source>
        <dbReference type="Proteomes" id="UP001206925"/>
    </source>
</evidence>
<dbReference type="FunFam" id="3.80.10.10:FF:000320">
    <property type="entry name" value="Protein phosphatase 1 regulatory subunit pprA"/>
    <property type="match status" value="1"/>
</dbReference>
<feature type="region of interest" description="Disordered" evidence="1">
    <location>
        <begin position="300"/>
        <end position="324"/>
    </location>
</feature>
<accession>A0AAD5G1V6</accession>
<name>A0AAD5G1V6_AMBAR</name>
<dbReference type="PANTHER" id="PTHR31727">
    <property type="entry name" value="OLEOYL-ACYL CARRIER PROTEIN THIOESTERASE 1, CHLOROPLASTIC"/>
    <property type="match status" value="1"/>
</dbReference>
<dbReference type="SUPFAM" id="SSF52075">
    <property type="entry name" value="Outer arm dynein light chain 1"/>
    <property type="match status" value="1"/>
</dbReference>
<keyword evidence="4" id="KW-1185">Reference proteome</keyword>
<gene>
    <name evidence="3" type="ORF">M8C21_019377</name>
</gene>
<comment type="caution">
    <text evidence="3">The sequence shown here is derived from an EMBL/GenBank/DDBJ whole genome shotgun (WGS) entry which is preliminary data.</text>
</comment>